<reference evidence="1 2" key="1">
    <citation type="journal article" date="2018" name="Front. Plant Sci.">
        <title>Red Clover (Trifolium pratense) and Zigzag Clover (T. medium) - A Picture of Genomic Similarities and Differences.</title>
        <authorList>
            <person name="Dluhosova J."/>
            <person name="Istvanek J."/>
            <person name="Nedelnik J."/>
            <person name="Repkova J."/>
        </authorList>
    </citation>
    <scope>NUCLEOTIDE SEQUENCE [LARGE SCALE GENOMIC DNA]</scope>
    <source>
        <strain evidence="2">cv. 10/8</strain>
        <tissue evidence="1">Leaf</tissue>
    </source>
</reference>
<protein>
    <submittedName>
        <fullName evidence="1">Serine/threonine-protein phosphatase 7 long form-like protein</fullName>
    </submittedName>
</protein>
<organism evidence="1 2">
    <name type="scientific">Trifolium medium</name>
    <dbReference type="NCBI Taxonomy" id="97028"/>
    <lineage>
        <taxon>Eukaryota</taxon>
        <taxon>Viridiplantae</taxon>
        <taxon>Streptophyta</taxon>
        <taxon>Embryophyta</taxon>
        <taxon>Tracheophyta</taxon>
        <taxon>Spermatophyta</taxon>
        <taxon>Magnoliopsida</taxon>
        <taxon>eudicotyledons</taxon>
        <taxon>Gunneridae</taxon>
        <taxon>Pentapetalae</taxon>
        <taxon>rosids</taxon>
        <taxon>fabids</taxon>
        <taxon>Fabales</taxon>
        <taxon>Fabaceae</taxon>
        <taxon>Papilionoideae</taxon>
        <taxon>50 kb inversion clade</taxon>
        <taxon>NPAAA clade</taxon>
        <taxon>Hologalegina</taxon>
        <taxon>IRL clade</taxon>
        <taxon>Trifolieae</taxon>
        <taxon>Trifolium</taxon>
    </lineage>
</organism>
<dbReference type="Proteomes" id="UP000265520">
    <property type="component" value="Unassembled WGS sequence"/>
</dbReference>
<dbReference type="EMBL" id="LXQA010024696">
    <property type="protein sequence ID" value="MCH93335.1"/>
    <property type="molecule type" value="Genomic_DNA"/>
</dbReference>
<sequence length="108" mass="12221">MQYGLKLSIDKKIKKLLKGSGFETLFEYSPWHGKPRSATHYRPLMDALYQCFDKDDNTFNLGQTKIYFGLEDVFMITGLPIDGEPVSIGEVTKEECLELVGIPPSDTN</sequence>
<accession>A0A392N2G1</accession>
<name>A0A392N2G1_9FABA</name>
<comment type="caution">
    <text evidence="1">The sequence shown here is derived from an EMBL/GenBank/DDBJ whole genome shotgun (WGS) entry which is preliminary data.</text>
</comment>
<keyword evidence="2" id="KW-1185">Reference proteome</keyword>
<dbReference type="AlphaFoldDB" id="A0A392N2G1"/>
<gene>
    <name evidence="1" type="ORF">A2U01_0014284</name>
</gene>
<proteinExistence type="predicted"/>
<evidence type="ECO:0000313" key="1">
    <source>
        <dbReference type="EMBL" id="MCH93335.1"/>
    </source>
</evidence>
<evidence type="ECO:0000313" key="2">
    <source>
        <dbReference type="Proteomes" id="UP000265520"/>
    </source>
</evidence>